<reference evidence="9 10" key="1">
    <citation type="submission" date="2019-02" db="EMBL/GenBank/DDBJ databases">
        <title>Genomic Encyclopedia of Type Strains, Phase IV (KMG-IV): sequencing the most valuable type-strain genomes for metagenomic binning, comparative biology and taxonomic classification.</title>
        <authorList>
            <person name="Goeker M."/>
        </authorList>
    </citation>
    <scope>NUCLEOTIDE SEQUENCE [LARGE SCALE GENOMIC DNA]</scope>
    <source>
        <strain evidence="9 10">K24</strain>
    </source>
</reference>
<dbReference type="GO" id="GO:0003995">
    <property type="term" value="F:acyl-CoA dehydrogenase activity"/>
    <property type="evidence" value="ECO:0007669"/>
    <property type="project" value="InterPro"/>
</dbReference>
<evidence type="ECO:0000259" key="6">
    <source>
        <dbReference type="Pfam" id="PF00441"/>
    </source>
</evidence>
<evidence type="ECO:0000256" key="3">
    <source>
        <dbReference type="ARBA" id="ARBA00022630"/>
    </source>
</evidence>
<dbReference type="Gene3D" id="1.20.140.10">
    <property type="entry name" value="Butyryl-CoA Dehydrogenase, subunit A, domain 3"/>
    <property type="match status" value="1"/>
</dbReference>
<dbReference type="FunFam" id="1.10.540.10:FF:000026">
    <property type="entry name" value="Acyl-CoA dehydrogenase medium chain"/>
    <property type="match status" value="1"/>
</dbReference>
<feature type="domain" description="Acyl-CoA dehydrogenase/oxidase C-terminal" evidence="6">
    <location>
        <begin position="236"/>
        <end position="385"/>
    </location>
</feature>
<dbReference type="SUPFAM" id="SSF56645">
    <property type="entry name" value="Acyl-CoA dehydrogenase NM domain-like"/>
    <property type="match status" value="1"/>
</dbReference>
<dbReference type="InterPro" id="IPR009100">
    <property type="entry name" value="AcylCoA_DH/oxidase_NM_dom_sf"/>
</dbReference>
<protein>
    <submittedName>
        <fullName evidence="9">Acyl-CoA dehydrogenase</fullName>
    </submittedName>
</protein>
<dbReference type="AlphaFoldDB" id="A0A4Q7NDR9"/>
<evidence type="ECO:0000256" key="2">
    <source>
        <dbReference type="ARBA" id="ARBA00009347"/>
    </source>
</evidence>
<keyword evidence="10" id="KW-1185">Reference proteome</keyword>
<dbReference type="Pfam" id="PF02770">
    <property type="entry name" value="Acyl-CoA_dh_M"/>
    <property type="match status" value="1"/>
</dbReference>
<dbReference type="Gene3D" id="2.40.110.10">
    <property type="entry name" value="Butyryl-CoA Dehydrogenase, subunit A, domain 2"/>
    <property type="match status" value="1"/>
</dbReference>
<evidence type="ECO:0000256" key="1">
    <source>
        <dbReference type="ARBA" id="ARBA00001974"/>
    </source>
</evidence>
<keyword evidence="5" id="KW-0560">Oxidoreductase</keyword>
<dbReference type="PROSITE" id="PS00072">
    <property type="entry name" value="ACYL_COA_DH_1"/>
    <property type="match status" value="1"/>
</dbReference>
<dbReference type="Pfam" id="PF00441">
    <property type="entry name" value="Acyl-CoA_dh_1"/>
    <property type="match status" value="1"/>
</dbReference>
<evidence type="ECO:0000313" key="9">
    <source>
        <dbReference type="EMBL" id="RZS81119.1"/>
    </source>
</evidence>
<organism evidence="9 10">
    <name type="scientific">Pigmentiphaga kullae</name>
    <dbReference type="NCBI Taxonomy" id="151784"/>
    <lineage>
        <taxon>Bacteria</taxon>
        <taxon>Pseudomonadati</taxon>
        <taxon>Pseudomonadota</taxon>
        <taxon>Betaproteobacteria</taxon>
        <taxon>Burkholderiales</taxon>
        <taxon>Alcaligenaceae</taxon>
        <taxon>Pigmentiphaga</taxon>
    </lineage>
</organism>
<evidence type="ECO:0000259" key="8">
    <source>
        <dbReference type="Pfam" id="PF02771"/>
    </source>
</evidence>
<comment type="similarity">
    <text evidence="2">Belongs to the acyl-CoA dehydrogenase family.</text>
</comment>
<dbReference type="PANTHER" id="PTHR43884:SF40">
    <property type="entry name" value="ACYL-COA DEHYDROGENASE"/>
    <property type="match status" value="1"/>
</dbReference>
<dbReference type="Pfam" id="PF02771">
    <property type="entry name" value="Acyl-CoA_dh_N"/>
    <property type="match status" value="1"/>
</dbReference>
<dbReference type="InterPro" id="IPR037069">
    <property type="entry name" value="AcylCoA_DH/ox_N_sf"/>
</dbReference>
<dbReference type="Proteomes" id="UP000292445">
    <property type="component" value="Unassembled WGS sequence"/>
</dbReference>
<sequence>MNYSSPIQQDCTPELAEMRPAIRRFVGERLEPLARQMDRDGQVAPSALAEMRQQGYLGMRLPAEYGGGGFDLATYCLVMEEVARSHRVFTVMLDCTSGLTPIGIARHGTPAQRDKYVARLASGEWLGSFALTEPEAGSDAAALRTTAEKREGGWAINGLKQFISAAHRAQVIMVLAVTDTARRARGGITAFLVDQGTPGMHIARVDKTIGSDPIELAEIRFDDCFVPDEAVLGEVGGGFGIAMGSLASGRMGVSAACIGTADRLLEEAVAYAKTRVTFGQPLADRQAIQWMLADSATELALARSLAYDTMRRIDAGQDAGAATSMVKLFCSEMVGRVADRTVQILGGSGLIRGVPVERFYRDVRHYRIGEGASEIQRMLIARALLK</sequence>
<dbReference type="InterPro" id="IPR006089">
    <property type="entry name" value="Acyl-CoA_DH_CS"/>
</dbReference>
<feature type="domain" description="Acyl-CoA oxidase/dehydrogenase middle" evidence="7">
    <location>
        <begin position="128"/>
        <end position="224"/>
    </location>
</feature>
<dbReference type="InterPro" id="IPR046373">
    <property type="entry name" value="Acyl-CoA_Oxase/DH_mid-dom_sf"/>
</dbReference>
<dbReference type="Gene3D" id="1.10.540.10">
    <property type="entry name" value="Acyl-CoA dehydrogenase/oxidase, N-terminal domain"/>
    <property type="match status" value="1"/>
</dbReference>
<evidence type="ECO:0000256" key="5">
    <source>
        <dbReference type="ARBA" id="ARBA00023002"/>
    </source>
</evidence>
<dbReference type="PANTHER" id="PTHR43884">
    <property type="entry name" value="ACYL-COA DEHYDROGENASE"/>
    <property type="match status" value="1"/>
</dbReference>
<evidence type="ECO:0000256" key="4">
    <source>
        <dbReference type="ARBA" id="ARBA00022827"/>
    </source>
</evidence>
<dbReference type="EMBL" id="SGXC01000002">
    <property type="protein sequence ID" value="RZS81119.1"/>
    <property type="molecule type" value="Genomic_DNA"/>
</dbReference>
<accession>A0A4Q7NDR9</accession>
<dbReference type="FunFam" id="1.20.140.10:FF:000001">
    <property type="entry name" value="Acyl-CoA dehydrogenase"/>
    <property type="match status" value="1"/>
</dbReference>
<name>A0A4Q7NDR9_9BURK</name>
<dbReference type="RefSeq" id="WP_130358695.1">
    <property type="nucleotide sequence ID" value="NZ_SGXC01000002.1"/>
</dbReference>
<dbReference type="InterPro" id="IPR013786">
    <property type="entry name" value="AcylCoA_DH/ox_N"/>
</dbReference>
<keyword evidence="3" id="KW-0285">Flavoprotein</keyword>
<feature type="domain" description="Acyl-CoA dehydrogenase/oxidase N-terminal" evidence="8">
    <location>
        <begin position="12"/>
        <end position="124"/>
    </location>
</feature>
<proteinExistence type="inferred from homology"/>
<evidence type="ECO:0000313" key="10">
    <source>
        <dbReference type="Proteomes" id="UP000292445"/>
    </source>
</evidence>
<dbReference type="PIRSF" id="PIRSF016578">
    <property type="entry name" value="HsaA"/>
    <property type="match status" value="1"/>
</dbReference>
<gene>
    <name evidence="9" type="ORF">EV675_3737</name>
</gene>
<dbReference type="GO" id="GO:0050660">
    <property type="term" value="F:flavin adenine dinucleotide binding"/>
    <property type="evidence" value="ECO:0007669"/>
    <property type="project" value="InterPro"/>
</dbReference>
<dbReference type="InterPro" id="IPR036250">
    <property type="entry name" value="AcylCo_DH-like_C"/>
</dbReference>
<comment type="caution">
    <text evidence="9">The sequence shown here is derived from an EMBL/GenBank/DDBJ whole genome shotgun (WGS) entry which is preliminary data.</text>
</comment>
<dbReference type="SUPFAM" id="SSF47203">
    <property type="entry name" value="Acyl-CoA dehydrogenase C-terminal domain-like"/>
    <property type="match status" value="1"/>
</dbReference>
<keyword evidence="4" id="KW-0274">FAD</keyword>
<dbReference type="FunFam" id="2.40.110.10:FF:000002">
    <property type="entry name" value="Acyl-CoA dehydrogenase fadE12"/>
    <property type="match status" value="1"/>
</dbReference>
<dbReference type="InterPro" id="IPR009075">
    <property type="entry name" value="AcylCo_DH/oxidase_C"/>
</dbReference>
<dbReference type="OrthoDB" id="7807987at2"/>
<comment type="cofactor">
    <cofactor evidence="1">
        <name>FAD</name>
        <dbReference type="ChEBI" id="CHEBI:57692"/>
    </cofactor>
</comment>
<dbReference type="InterPro" id="IPR006091">
    <property type="entry name" value="Acyl-CoA_Oxase/DH_mid-dom"/>
</dbReference>
<evidence type="ECO:0000259" key="7">
    <source>
        <dbReference type="Pfam" id="PF02770"/>
    </source>
</evidence>